<evidence type="ECO:0000256" key="5">
    <source>
        <dbReference type="ARBA" id="ARBA00015938"/>
    </source>
</evidence>
<keyword evidence="18" id="KW-1185">Reference proteome</keyword>
<sequence length="644" mass="70729">MSGHQYPTTPDSTPEEALRPGSGTLPAETSPEGSWPSPWYSPAPPPGPRVPVWAPSASAVELHLPASDRLIGMERAHDGWWLSPVDLEEGTDYAFRVDGSPDRPDPRSAFQPKGVHGPSRLVLPGTWGQEVWTDTSWQGRDVLGSVIYELHVGTFTPGGTLDCAAERLSDLAALGVDVVELMPLAPFPGQAGWGYDGVSLWAVHEAYGGPYALARFVDAAHAVGIGVCLDVVYNHLGPSGNYLSVFGPYFTQAHHTPWGEAVNFDQDGCEQVRAYVIDAALRWLRDFHVDALRLDAIHEIKDTSSHGGGPGPHVLAQMSQAVQALSARLGRPLSLVAESDLNDVGVITPTLQNPPAQHPSLGMTAQWADDVHHALHARLTGESQGYYADFAEPGAWVKAYQGAFLHDGTWSSFRGRTWGAPVPEGTDPRRFVVFTSNHDQVGNRALGDRPSQSLPDEVLAAQAALLLLSPYTPMLFMGEEWGTRTPFRFFTDHDDPQLASSVSQGRIEEFTGFGWDAQDVPDPQDPATFLASRLDWTQRNHPEHARMLRWYQDLIALRRRLEWSSRRSWPQVHDKQGVITVAYKDVVVAANLSDRDQHVPAGRVLLSWQPPGTDSRPQVQQQDAWQHHGQPRVLVPGQTVVARR</sequence>
<dbReference type="PANTHER" id="PTHR43651:SF11">
    <property type="entry name" value="MALTO-OLIGOSYLTREHALOSE TREHALOHYDROLASE"/>
    <property type="match status" value="1"/>
</dbReference>
<evidence type="ECO:0000313" key="18">
    <source>
        <dbReference type="Proteomes" id="UP000273001"/>
    </source>
</evidence>
<evidence type="ECO:0000256" key="12">
    <source>
        <dbReference type="ARBA" id="ARBA00034013"/>
    </source>
</evidence>
<dbReference type="SUPFAM" id="SSF51445">
    <property type="entry name" value="(Trans)glycosidases"/>
    <property type="match status" value="1"/>
</dbReference>
<dbReference type="InterPro" id="IPR017853">
    <property type="entry name" value="GH"/>
</dbReference>
<keyword evidence="8" id="KW-0119">Carbohydrate metabolism</keyword>
<name>A0ABN5PRP6_9ACTO</name>
<feature type="region of interest" description="Disordered" evidence="15">
    <location>
        <begin position="1"/>
        <end position="46"/>
    </location>
</feature>
<evidence type="ECO:0000256" key="14">
    <source>
        <dbReference type="PIRNR" id="PIRNR006337"/>
    </source>
</evidence>
<organism evidence="17 18">
    <name type="scientific">Actinomyces lilanjuaniae</name>
    <dbReference type="NCBI Taxonomy" id="2321394"/>
    <lineage>
        <taxon>Bacteria</taxon>
        <taxon>Bacillati</taxon>
        <taxon>Actinomycetota</taxon>
        <taxon>Actinomycetes</taxon>
        <taxon>Actinomycetales</taxon>
        <taxon>Actinomycetaceae</taxon>
        <taxon>Actinomyces</taxon>
    </lineage>
</organism>
<evidence type="ECO:0000256" key="1">
    <source>
        <dbReference type="ARBA" id="ARBA00004496"/>
    </source>
</evidence>
<dbReference type="Gene3D" id="2.60.40.10">
    <property type="entry name" value="Immunoglobulins"/>
    <property type="match status" value="1"/>
</dbReference>
<dbReference type="Gene3D" id="3.20.20.80">
    <property type="entry name" value="Glycosidases"/>
    <property type="match status" value="1"/>
</dbReference>
<dbReference type="EMBL" id="CP032514">
    <property type="protein sequence ID" value="AYD89734.1"/>
    <property type="molecule type" value="Genomic_DNA"/>
</dbReference>
<evidence type="ECO:0000256" key="8">
    <source>
        <dbReference type="ARBA" id="ARBA00023277"/>
    </source>
</evidence>
<dbReference type="EC" id="3.2.1.141" evidence="4 13"/>
<dbReference type="CDD" id="cd02853">
    <property type="entry name" value="E_set_MTHase_like_N"/>
    <property type="match status" value="1"/>
</dbReference>
<evidence type="ECO:0000256" key="3">
    <source>
        <dbReference type="ARBA" id="ARBA00008061"/>
    </source>
</evidence>
<dbReference type="Gene3D" id="1.10.10.760">
    <property type="entry name" value="E-set domains of sugar-utilizing enzymes"/>
    <property type="match status" value="1"/>
</dbReference>
<dbReference type="NCBIfam" id="TIGR02402">
    <property type="entry name" value="trehalose_TreZ"/>
    <property type="match status" value="1"/>
</dbReference>
<evidence type="ECO:0000256" key="2">
    <source>
        <dbReference type="ARBA" id="ARBA00005199"/>
    </source>
</evidence>
<keyword evidence="7 14" id="KW-0378">Hydrolase</keyword>
<proteinExistence type="inferred from homology"/>
<keyword evidence="6" id="KW-0963">Cytoplasm</keyword>
<dbReference type="Pfam" id="PF00128">
    <property type="entry name" value="Alpha-amylase"/>
    <property type="match status" value="1"/>
</dbReference>
<evidence type="ECO:0000259" key="16">
    <source>
        <dbReference type="SMART" id="SM00642"/>
    </source>
</evidence>
<protein>
    <recommendedName>
        <fullName evidence="5 13">Malto-oligosyltrehalose trehalohydrolase</fullName>
        <shortName evidence="14">MTHase</shortName>
        <ecNumber evidence="4 13">3.2.1.141</ecNumber>
    </recommendedName>
    <alternativeName>
        <fullName evidence="11 14">4-alpha-D-((1-&gt;4)-alpha-D-glucano)trehalose trehalohydrolase</fullName>
    </alternativeName>
    <alternativeName>
        <fullName evidence="10 14">Maltooligosyl trehalose trehalohydrolase</fullName>
    </alternativeName>
</protein>
<evidence type="ECO:0000256" key="13">
    <source>
        <dbReference type="NCBIfam" id="TIGR02402"/>
    </source>
</evidence>
<dbReference type="SUPFAM" id="SSF81296">
    <property type="entry name" value="E set domains"/>
    <property type="match status" value="1"/>
</dbReference>
<dbReference type="CDD" id="cd11325">
    <property type="entry name" value="AmyAc_GTHase"/>
    <property type="match status" value="1"/>
</dbReference>
<evidence type="ECO:0000256" key="9">
    <source>
        <dbReference type="ARBA" id="ARBA00023295"/>
    </source>
</evidence>
<evidence type="ECO:0000256" key="6">
    <source>
        <dbReference type="ARBA" id="ARBA00022490"/>
    </source>
</evidence>
<comment type="similarity">
    <text evidence="3 14">Belongs to the glycosyl hydrolase 13 family.</text>
</comment>
<dbReference type="InterPro" id="IPR012768">
    <property type="entry name" value="Trehalose_TreZ"/>
</dbReference>
<keyword evidence="9 14" id="KW-0326">Glycosidase</keyword>
<evidence type="ECO:0000256" key="4">
    <source>
        <dbReference type="ARBA" id="ARBA00012268"/>
    </source>
</evidence>
<reference evidence="17 18" key="1">
    <citation type="submission" date="2018-09" db="EMBL/GenBank/DDBJ databases">
        <authorList>
            <person name="Li J."/>
        </authorList>
    </citation>
    <scope>NUCLEOTIDE SEQUENCE [LARGE SCALE GENOMIC DNA]</scope>
    <source>
        <strain evidence="17 18">2129</strain>
    </source>
</reference>
<dbReference type="PIRSF" id="PIRSF006337">
    <property type="entry name" value="Trehalose_TreZ"/>
    <property type="match status" value="1"/>
</dbReference>
<comment type="catalytic activity">
    <reaction evidence="12 14">
        <text>hydrolysis of (1-&gt;4)-alpha-D-glucosidic linkage in 4-alpha-D-[(1-&gt;4)-alpha-D-glucanosyl]n trehalose to yield trehalose and (1-&gt;4)-alpha-D-glucan.</text>
        <dbReference type="EC" id="3.2.1.141"/>
    </reaction>
</comment>
<dbReference type="InterPro" id="IPR014756">
    <property type="entry name" value="Ig_E-set"/>
</dbReference>
<dbReference type="InterPro" id="IPR006047">
    <property type="entry name" value="GH13_cat_dom"/>
</dbReference>
<dbReference type="InterPro" id="IPR013783">
    <property type="entry name" value="Ig-like_fold"/>
</dbReference>
<evidence type="ECO:0000256" key="10">
    <source>
        <dbReference type="ARBA" id="ARBA00032057"/>
    </source>
</evidence>
<evidence type="ECO:0000256" key="7">
    <source>
        <dbReference type="ARBA" id="ARBA00022801"/>
    </source>
</evidence>
<gene>
    <name evidence="17" type="primary">treZ</name>
    <name evidence="17" type="ORF">D5R93_06125</name>
</gene>
<feature type="compositionally biased region" description="Polar residues" evidence="15">
    <location>
        <begin position="1"/>
        <end position="12"/>
    </location>
</feature>
<comment type="pathway">
    <text evidence="2 14">Glycan biosynthesis; trehalose biosynthesis.</text>
</comment>
<feature type="domain" description="Glycosyl hydrolase family 13 catalytic" evidence="16">
    <location>
        <begin position="149"/>
        <end position="506"/>
    </location>
</feature>
<dbReference type="InterPro" id="IPR044901">
    <property type="entry name" value="Trehalose_TreZ_E-set_sf"/>
</dbReference>
<accession>A0ABN5PRP6</accession>
<evidence type="ECO:0000256" key="15">
    <source>
        <dbReference type="SAM" id="MobiDB-lite"/>
    </source>
</evidence>
<dbReference type="Proteomes" id="UP000273001">
    <property type="component" value="Chromosome"/>
</dbReference>
<evidence type="ECO:0000256" key="11">
    <source>
        <dbReference type="ARBA" id="ARBA00033284"/>
    </source>
</evidence>
<dbReference type="PANTHER" id="PTHR43651">
    <property type="entry name" value="1,4-ALPHA-GLUCAN-BRANCHING ENZYME"/>
    <property type="match status" value="1"/>
</dbReference>
<dbReference type="SMART" id="SM00642">
    <property type="entry name" value="Aamy"/>
    <property type="match status" value="1"/>
</dbReference>
<comment type="subcellular location">
    <subcellularLocation>
        <location evidence="1">Cytoplasm</location>
    </subcellularLocation>
</comment>
<evidence type="ECO:0000313" key="17">
    <source>
        <dbReference type="EMBL" id="AYD89734.1"/>
    </source>
</evidence>